<dbReference type="Proteomes" id="UP001108240">
    <property type="component" value="Unplaced"/>
</dbReference>
<evidence type="ECO:0000313" key="9">
    <source>
        <dbReference type="Ensembl" id="ENSCCRP00000139165.1"/>
    </source>
</evidence>
<evidence type="ECO:0000256" key="7">
    <source>
        <dbReference type="SAM" id="Phobius"/>
    </source>
</evidence>
<dbReference type="InterPro" id="IPR059017">
    <property type="entry name" value="PMEL_NMB_N"/>
</dbReference>
<dbReference type="Pfam" id="PF00801">
    <property type="entry name" value="PKD"/>
    <property type="match status" value="1"/>
</dbReference>
<organism evidence="9 10">
    <name type="scientific">Cyprinus carpio carpio</name>
    <dbReference type="NCBI Taxonomy" id="630221"/>
    <lineage>
        <taxon>Eukaryota</taxon>
        <taxon>Metazoa</taxon>
        <taxon>Chordata</taxon>
        <taxon>Craniata</taxon>
        <taxon>Vertebrata</taxon>
        <taxon>Euteleostomi</taxon>
        <taxon>Actinopterygii</taxon>
        <taxon>Neopterygii</taxon>
        <taxon>Teleostei</taxon>
        <taxon>Ostariophysi</taxon>
        <taxon>Cypriniformes</taxon>
        <taxon>Cyprinidae</taxon>
        <taxon>Cyprininae</taxon>
        <taxon>Cyprinus</taxon>
    </lineage>
</organism>
<feature type="domain" description="PKD" evidence="8">
    <location>
        <begin position="1425"/>
        <end position="1458"/>
    </location>
</feature>
<dbReference type="SUPFAM" id="SSF49299">
    <property type="entry name" value="PKD domain"/>
    <property type="match status" value="1"/>
</dbReference>
<reference evidence="9" key="2">
    <citation type="submission" date="2025-09" db="UniProtKB">
        <authorList>
            <consortium name="Ensembl"/>
        </authorList>
    </citation>
    <scope>IDENTIFICATION</scope>
</reference>
<dbReference type="GO" id="GO:0000076">
    <property type="term" value="P:DNA replication checkpoint signaling"/>
    <property type="evidence" value="ECO:0007669"/>
    <property type="project" value="TreeGrafter"/>
</dbReference>
<feature type="compositionally biased region" description="Acidic residues" evidence="6">
    <location>
        <begin position="966"/>
        <end position="989"/>
    </location>
</feature>
<dbReference type="Gene3D" id="2.60.40.10">
    <property type="entry name" value="Immunoglobulins"/>
    <property type="match status" value="1"/>
</dbReference>
<keyword evidence="7" id="KW-1133">Transmembrane helix</keyword>
<dbReference type="Ensembl" id="ENSCCRT00000166945.1">
    <property type="protein sequence ID" value="ENSCCRP00000139165.1"/>
    <property type="gene ID" value="ENSCCRG00000026703.2"/>
</dbReference>
<keyword evidence="7" id="KW-0472">Membrane</keyword>
<dbReference type="GO" id="GO:0048511">
    <property type="term" value="P:rhythmic process"/>
    <property type="evidence" value="ECO:0007669"/>
    <property type="project" value="UniProtKB-KW"/>
</dbReference>
<dbReference type="InterPro" id="IPR013783">
    <property type="entry name" value="Ig-like_fold"/>
</dbReference>
<dbReference type="GeneTree" id="ENSGT00390000015124"/>
<dbReference type="GO" id="GO:0003677">
    <property type="term" value="F:DNA binding"/>
    <property type="evidence" value="ECO:0007669"/>
    <property type="project" value="TreeGrafter"/>
</dbReference>
<sequence length="1909" mass="215546">MDLFMMNCELLATCSALGYLEGDIYHKEPDCLESVKDLIRYLRHEDDTRDIRQQLGAGQILQNDLLPIITQHTQDKPLFDACIRLMVNLTQPALLCFGKVPDDPAFRHHFLQVTSYLQAYKEAFADEKIFTVLSETLYNLLQLDWEQRAEEDNLLIERILLLVRNVLHVPADPYEEKNVDDDASIHDKLLWAIHMSGLDDLLKFLACAQSEQQWSFHILEIISLMFRDQTSELLVNAGQMRSAQEKQKDMQELELLRQKELAEKRSRTLLRGARHSRFRGSYVIQGLKAIGEKDVIFHQGLHNFKNYSHDVGKPTRRVPKRKQMAQDSENQRRSALNVRLFLREFCIDFLENCYNRLMYLVKEGLIRERAQQHDETYYLWAITFFMAFNRHQNFRPDVVSETISNRTFHFIEKNITNYYEMMLTDRKDATSWSRRMHLALKAYQELLLTVNEMDRSKDVNIQHSSNVIKSNIFYLMEFREIFLTLLRKYDERMQPRSFLRDLVESTHLFLKMLERFCKGRNSLVVQKKRVKRRKHSQKTLQTEPTPEDLEQTWQIVSQELRVSGFQLSESLTQSAVPFDATSETPVDEQRTEALGRIQDCIMSCAGPEALSLLRAARAVWPEGDTFGSVEVEPEEELELLKQILFTKLPKSVPLDSALEEEDGLELEEEEELESVAVSETEFNFLDFIKRFANPSVVRPYIILLRSYSQNSVHTNHCITRMLHRLAVDLKMEALLYQLSIFSMFNKILEDPAVAVYQELVTFAKYVLNRFFVFATKNNKAFVELLFWKNVGAVREMTEGYNKDGEGKKKSKWTPEEEEQLQRLYEEYKDSGVPDIVETILPLLSISHTRREVVSHMVSMGLVDSVKDLKKERKGTRIVLWTEEQEDELQVLFEEFRDSDDVLGNILKRITAKRSRARIVDKILSMGLVSDRRDLYKKRKPSAPGRSSGMTEEEFFDLTGEPREKELEIEEEEEDKSDQDEDEQDYEELVDNSAKEGQKSMSRDNSLKKIHSLRNMVQTLQQQGLSGPVLWLQNSLNRTADDREEDGVSHPVALVPLTEENEDAMENKAFQKLLRAVGIRAPTDGQESFWRISSSLSVHQLRSVAASLDMVEETAAEGDSEGNQENSLTVEMEDNDNQEMRAQALRALLLSRQRKCASSKSKDSPSFEGSSDTVEQSDRIEEKISKKRRRVLDDDDDDDQRESRTRFAHYRSWNSKMYPVWRDGDPRYRDCWKGGEVTFEVRSDSPTLTGAKATFNIDVRFPQNQTALSDGQVVWARNCTINGTSYTMGQTVYPESNIPQEWTGVFPDRTPFTKVSNKKPQFVYVWKTWGKYWQVADGPSSLLTIETDNMPLGSYTMDLVIYHCRGKDKFIPLGYASTQFSITDQIPFTVILSQVGDINQGDQSFIQNRAVSFSINFHDPSQYLKGSDITFNWDFGDNSGTLISRETTVTHTYLTTGSFRPQVVLMAAISPGCQLSPTPAATGVPPVPLTDEATAVGNIVLTVSPQSVDVVPMAEEGIAPDVTVVANDLAVPATDTEAELDNTAQEVPTTAGDTAVAEADNTGAVMFATPTAVEAEPATEVPAADTAPEGGEIIINLAATVLPEPPAAVVETTSFQTLIETVAPTGDAIIINTSVVTDVIASVIPVAEDIEAVNEAAAGVNEATEAISGITSIPEATVSELEAELVAGTEATQAALVIAKRQAPEMPAEKNCMIYRYGSFSTTLTVVQGIESVEIVEMNNVVILATELEQNAVDLTVTCQGSLPNQVCILVSDADCTSPVQDLQCNAVTPTSECQMVLRQFFNNSGIFCINVSLTNDVSLAVTSAKLSVAIDPNSARNTAGATLGVLVFICALGAIAFSYKRFKEYHPLREDNTSNSFSSGRSSVPLMLWNLLGRRSTAESRPLLLGRVV</sequence>
<dbReference type="InterPro" id="IPR022409">
    <property type="entry name" value="PKD/Chitinase_dom"/>
</dbReference>
<dbReference type="Pfam" id="PF26141">
    <property type="entry name" value="PMEL_NMB_N"/>
    <property type="match status" value="1"/>
</dbReference>
<evidence type="ECO:0000256" key="4">
    <source>
        <dbReference type="ARBA" id="ARBA00023306"/>
    </source>
</evidence>
<dbReference type="InterPro" id="IPR046846">
    <property type="entry name" value="PKAT_KLD"/>
</dbReference>
<dbReference type="SMART" id="SM00089">
    <property type="entry name" value="PKD"/>
    <property type="match status" value="1"/>
</dbReference>
<evidence type="ECO:0000256" key="6">
    <source>
        <dbReference type="SAM" id="MobiDB-lite"/>
    </source>
</evidence>
<reference evidence="9" key="1">
    <citation type="submission" date="2025-08" db="UniProtKB">
        <authorList>
            <consortium name="Ensembl"/>
        </authorList>
    </citation>
    <scope>IDENTIFICATION</scope>
</reference>
<evidence type="ECO:0000259" key="8">
    <source>
        <dbReference type="PROSITE" id="PS50093"/>
    </source>
</evidence>
<evidence type="ECO:0000256" key="5">
    <source>
        <dbReference type="ARBA" id="ARBA00025776"/>
    </source>
</evidence>
<evidence type="ECO:0000313" key="10">
    <source>
        <dbReference type="Proteomes" id="UP001108240"/>
    </source>
</evidence>
<dbReference type="InterPro" id="IPR006906">
    <property type="entry name" value="Timeless_N"/>
</dbReference>
<name>A0A9J8ACX8_CYPCA</name>
<comment type="similarity">
    <text evidence="5">Belongs to the PMEL/NMB family.</text>
</comment>
<evidence type="ECO:0000256" key="2">
    <source>
        <dbReference type="ARBA" id="ARBA00008174"/>
    </source>
</evidence>
<dbReference type="Pfam" id="PF26019">
    <property type="entry name" value="HTH_TIMELESS"/>
    <property type="match status" value="2"/>
</dbReference>
<dbReference type="GO" id="GO:0006281">
    <property type="term" value="P:DNA repair"/>
    <property type="evidence" value="ECO:0007669"/>
    <property type="project" value="TreeGrafter"/>
</dbReference>
<comment type="subcellular location">
    <subcellularLocation>
        <location evidence="1">Nucleus</location>
    </subcellularLocation>
</comment>
<comment type="similarity">
    <text evidence="2">Belongs to the timeless family.</text>
</comment>
<keyword evidence="4" id="KW-0131">Cell cycle</keyword>
<feature type="compositionally biased region" description="Basic and acidic residues" evidence="6">
    <location>
        <begin position="992"/>
        <end position="1004"/>
    </location>
</feature>
<dbReference type="PANTHER" id="PTHR22940:SF4">
    <property type="entry name" value="PROTEIN TIMELESS HOMOLOG"/>
    <property type="match status" value="1"/>
</dbReference>
<dbReference type="Pfam" id="PF20433">
    <property type="entry name" value="PKAT_KLD"/>
    <property type="match status" value="1"/>
</dbReference>
<feature type="region of interest" description="Disordered" evidence="6">
    <location>
        <begin position="936"/>
        <end position="1004"/>
    </location>
</feature>
<dbReference type="Pfam" id="PF04821">
    <property type="entry name" value="TIMELESS"/>
    <property type="match status" value="1"/>
</dbReference>
<keyword evidence="7" id="KW-0812">Transmembrane</keyword>
<feature type="compositionally biased region" description="Basic residues" evidence="6">
    <location>
        <begin position="314"/>
        <end position="323"/>
    </location>
</feature>
<keyword evidence="3" id="KW-0539">Nucleus</keyword>
<protein>
    <submittedName>
        <fullName evidence="9">Timeless circadian clock</fullName>
    </submittedName>
</protein>
<evidence type="ECO:0000256" key="1">
    <source>
        <dbReference type="ARBA" id="ARBA00004123"/>
    </source>
</evidence>
<feature type="transmembrane region" description="Helical" evidence="7">
    <location>
        <begin position="1839"/>
        <end position="1859"/>
    </location>
</feature>
<dbReference type="InterPro" id="IPR000601">
    <property type="entry name" value="PKD_dom"/>
</dbReference>
<feature type="region of interest" description="Disordered" evidence="6">
    <location>
        <begin position="311"/>
        <end position="330"/>
    </location>
</feature>
<keyword evidence="10" id="KW-1185">Reference proteome</keyword>
<accession>A0A9J8ACX8</accession>
<dbReference type="Pfam" id="PF05029">
    <property type="entry name" value="TIMELESS_C"/>
    <property type="match status" value="1"/>
</dbReference>
<proteinExistence type="inferred from homology"/>
<dbReference type="GO" id="GO:0031298">
    <property type="term" value="C:replication fork protection complex"/>
    <property type="evidence" value="ECO:0007669"/>
    <property type="project" value="TreeGrafter"/>
</dbReference>
<dbReference type="InterPro" id="IPR044998">
    <property type="entry name" value="Timeless"/>
</dbReference>
<dbReference type="PANTHER" id="PTHR22940">
    <property type="entry name" value="TIMEOUT/TIMELESS-2"/>
    <property type="match status" value="1"/>
</dbReference>
<dbReference type="GO" id="GO:0043111">
    <property type="term" value="P:replication fork arrest"/>
    <property type="evidence" value="ECO:0007669"/>
    <property type="project" value="TreeGrafter"/>
</dbReference>
<dbReference type="FunFam" id="2.60.40.10:FF:001512">
    <property type="entry name" value="Premelanosome protein a"/>
    <property type="match status" value="1"/>
</dbReference>
<evidence type="ECO:0000256" key="3">
    <source>
        <dbReference type="ARBA" id="ARBA00023242"/>
    </source>
</evidence>
<feature type="region of interest" description="Disordered" evidence="6">
    <location>
        <begin position="1156"/>
        <end position="1181"/>
    </location>
</feature>
<dbReference type="InterPro" id="IPR035986">
    <property type="entry name" value="PKD_dom_sf"/>
</dbReference>
<dbReference type="InterPro" id="IPR007725">
    <property type="entry name" value="TIMELESS_C"/>
</dbReference>
<dbReference type="PROSITE" id="PS50093">
    <property type="entry name" value="PKD"/>
    <property type="match status" value="1"/>
</dbReference>